<evidence type="ECO:0000313" key="3">
    <source>
        <dbReference type="WBParaSite" id="TREG1_69430.1"/>
    </source>
</evidence>
<dbReference type="AlphaFoldDB" id="A0AA85K4A9"/>
<dbReference type="Proteomes" id="UP000050795">
    <property type="component" value="Unassembled WGS sequence"/>
</dbReference>
<protein>
    <submittedName>
        <fullName evidence="3">Uncharacterized protein</fullName>
    </submittedName>
</protein>
<reference evidence="2" key="1">
    <citation type="submission" date="2022-06" db="EMBL/GenBank/DDBJ databases">
        <authorList>
            <person name="Berger JAMES D."/>
            <person name="Berger JAMES D."/>
        </authorList>
    </citation>
    <scope>NUCLEOTIDE SEQUENCE [LARGE SCALE GENOMIC DNA]</scope>
</reference>
<sequence>MHTQLYNVLPPGTITQSQSQLRSQTSHVSSTPLIYSQYYPSDSALQAPAPPPPPSQHQHNHLQQQHLSQNTRTTSVVQQCLDSASLTCHQTNNVSNIGDYRSLNESKNVNDIGNNSFSAITPYSSSSPPPSSVMADTPSPIITMESITASQLKLLYPQRYTSSPGINEELGESSIPVTTCDTSISNIWPQPMNSIQYSSNFLSSYPTSMAAMAAAASCYPLPYGSTHPPSLSPGSTTNTAQLYRYLNDKQLTT</sequence>
<keyword evidence="2" id="KW-1185">Reference proteome</keyword>
<accession>A0AA85K4A9</accession>
<reference evidence="3" key="2">
    <citation type="submission" date="2023-11" db="UniProtKB">
        <authorList>
            <consortium name="WormBaseParasite"/>
        </authorList>
    </citation>
    <scope>IDENTIFICATION</scope>
</reference>
<evidence type="ECO:0000313" key="2">
    <source>
        <dbReference type="Proteomes" id="UP000050795"/>
    </source>
</evidence>
<dbReference type="WBParaSite" id="TREG1_69430.1">
    <property type="protein sequence ID" value="TREG1_69430.1"/>
    <property type="gene ID" value="TREG1_69430"/>
</dbReference>
<name>A0AA85K4A9_TRIRE</name>
<evidence type="ECO:0000256" key="1">
    <source>
        <dbReference type="SAM" id="MobiDB-lite"/>
    </source>
</evidence>
<feature type="region of interest" description="Disordered" evidence="1">
    <location>
        <begin position="42"/>
        <end position="74"/>
    </location>
</feature>
<organism evidence="2 3">
    <name type="scientific">Trichobilharzia regenti</name>
    <name type="common">Nasal bird schistosome</name>
    <dbReference type="NCBI Taxonomy" id="157069"/>
    <lineage>
        <taxon>Eukaryota</taxon>
        <taxon>Metazoa</taxon>
        <taxon>Spiralia</taxon>
        <taxon>Lophotrochozoa</taxon>
        <taxon>Platyhelminthes</taxon>
        <taxon>Trematoda</taxon>
        <taxon>Digenea</taxon>
        <taxon>Strigeidida</taxon>
        <taxon>Schistosomatoidea</taxon>
        <taxon>Schistosomatidae</taxon>
        <taxon>Trichobilharzia</taxon>
    </lineage>
</organism>
<proteinExistence type="predicted"/>